<proteinExistence type="predicted"/>
<evidence type="ECO:0000259" key="3">
    <source>
        <dbReference type="Pfam" id="PF07993"/>
    </source>
</evidence>
<dbReference type="NCBIfam" id="TIGR01746">
    <property type="entry name" value="Thioester-redct"/>
    <property type="match status" value="1"/>
</dbReference>
<dbReference type="AlphaFoldDB" id="A0A9X2SIF4"/>
<name>A0A9X2SIF4_9PSEU</name>
<comment type="caution">
    <text evidence="4">The sequence shown here is derived from an EMBL/GenBank/DDBJ whole genome shotgun (WGS) entry which is preliminary data.</text>
</comment>
<dbReference type="PANTHER" id="PTHR44845:SF6">
    <property type="entry name" value="BETA-ALANINE-ACTIVATING ENZYME"/>
    <property type="match status" value="1"/>
</dbReference>
<dbReference type="Proteomes" id="UP001144096">
    <property type="component" value="Unassembled WGS sequence"/>
</dbReference>
<dbReference type="EMBL" id="JAMXQV010000004">
    <property type="protein sequence ID" value="MCR6483369.1"/>
    <property type="molecule type" value="Genomic_DNA"/>
</dbReference>
<keyword evidence="2" id="KW-0597">Phosphoprotein</keyword>
<accession>A0A9X2SIF4</accession>
<dbReference type="PANTHER" id="PTHR44845">
    <property type="entry name" value="CARRIER DOMAIN-CONTAINING PROTEIN"/>
    <property type="match status" value="1"/>
</dbReference>
<reference evidence="4" key="1">
    <citation type="submission" date="2022-06" db="EMBL/GenBank/DDBJ databases">
        <title>Amycolatopsis iheyaensis sp. nov., a new species of the genus Amycolatopsis isolated from soil in Iheya island, Japan.</title>
        <authorList>
            <person name="Ngamcharungchit C."/>
            <person name="Kanto H."/>
            <person name="Take A."/>
            <person name="Intra B."/>
            <person name="Matsumoto A."/>
            <person name="Panbangred W."/>
            <person name="Inahashi Y."/>
        </authorList>
    </citation>
    <scope>NUCLEOTIDE SEQUENCE</scope>
    <source>
        <strain evidence="4">OK19-0408</strain>
    </source>
</reference>
<dbReference type="CDD" id="cd05235">
    <property type="entry name" value="SDR_e1"/>
    <property type="match status" value="1"/>
</dbReference>
<evidence type="ECO:0000313" key="4">
    <source>
        <dbReference type="EMBL" id="MCR6483369.1"/>
    </source>
</evidence>
<dbReference type="InterPro" id="IPR010080">
    <property type="entry name" value="Thioester_reductase-like_dom"/>
</dbReference>
<organism evidence="4 5">
    <name type="scientific">Amycolatopsis iheyensis</name>
    <dbReference type="NCBI Taxonomy" id="2945988"/>
    <lineage>
        <taxon>Bacteria</taxon>
        <taxon>Bacillati</taxon>
        <taxon>Actinomycetota</taxon>
        <taxon>Actinomycetes</taxon>
        <taxon>Pseudonocardiales</taxon>
        <taxon>Pseudonocardiaceae</taxon>
        <taxon>Amycolatopsis</taxon>
    </lineage>
</organism>
<sequence>MTAARSAPARPGPPERILLTGATGFLGAFLLRELLDRTGATVFCLVRGEAERVHRNLARYGLAREGDEGRVAVVGGALDRPALGLDPLTSGLLAESVDAIVHNGSRVNLAEGYGPLKAANVDGTHEILRLAARHRVTPVHYVSSAGVAIPPRPVPAIREDRVVALDDVAPIGYLRTKWVAEALVRTAAARGIPASVYRPGRIAGHSRTGAGTADDAFWQLLRALVLVGAVPDTTGDVLIDLVPADHVAASLVRLVGQPSSLGRTYHLANSARVPFATVLAALRSDGYPLREVSASAFTDLVRASADPGVQRVALVNALVPSVLDTSDPVFDQRNVQQALPSAGCPPVDEELILRYLRYLAGTGGFPAPARVQA</sequence>
<dbReference type="SUPFAM" id="SSF51735">
    <property type="entry name" value="NAD(P)-binding Rossmann-fold domains"/>
    <property type="match status" value="1"/>
</dbReference>
<gene>
    <name evidence="4" type="ORF">M8542_11120</name>
</gene>
<feature type="domain" description="Thioester reductase (TE)" evidence="3">
    <location>
        <begin position="19"/>
        <end position="249"/>
    </location>
</feature>
<dbReference type="InterPro" id="IPR013120">
    <property type="entry name" value="FAR_NAD-bd"/>
</dbReference>
<dbReference type="Gene3D" id="3.40.50.720">
    <property type="entry name" value="NAD(P)-binding Rossmann-like Domain"/>
    <property type="match status" value="1"/>
</dbReference>
<evidence type="ECO:0000256" key="1">
    <source>
        <dbReference type="ARBA" id="ARBA00022450"/>
    </source>
</evidence>
<protein>
    <submittedName>
        <fullName evidence="4">Thioester reductase domain-containing protein</fullName>
    </submittedName>
</protein>
<dbReference type="InterPro" id="IPR036291">
    <property type="entry name" value="NAD(P)-bd_dom_sf"/>
</dbReference>
<evidence type="ECO:0000313" key="5">
    <source>
        <dbReference type="Proteomes" id="UP001144096"/>
    </source>
</evidence>
<keyword evidence="1" id="KW-0596">Phosphopantetheine</keyword>
<evidence type="ECO:0000256" key="2">
    <source>
        <dbReference type="ARBA" id="ARBA00022553"/>
    </source>
</evidence>
<dbReference type="Pfam" id="PF07993">
    <property type="entry name" value="NAD_binding_4"/>
    <property type="match status" value="1"/>
</dbReference>
<keyword evidence="5" id="KW-1185">Reference proteome</keyword>